<proteinExistence type="inferred from homology"/>
<evidence type="ECO:0000256" key="3">
    <source>
        <dbReference type="ARBA" id="ARBA00022490"/>
    </source>
</evidence>
<keyword evidence="15" id="KW-1185">Reference proteome</keyword>
<evidence type="ECO:0000256" key="10">
    <source>
        <dbReference type="ARBA" id="ARBA00046435"/>
    </source>
</evidence>
<comment type="subunit">
    <text evidence="10">Microtubule inner protein component of sperm flagellar doublet microtubules.</text>
</comment>
<reference evidence="14 15" key="1">
    <citation type="submission" date="2019-09" db="EMBL/GenBank/DDBJ databases">
        <title>Bird 10,000 Genomes (B10K) Project - Family phase.</title>
        <authorList>
            <person name="Zhang G."/>
        </authorList>
    </citation>
    <scope>NUCLEOTIDE SEQUENCE [LARGE SCALE GENOMIC DNA]</scope>
    <source>
        <strain evidence="14">B10K-DU-001-22</strain>
        <tissue evidence="14">Muscle</tissue>
    </source>
</reference>
<dbReference type="PANTHER" id="PTHR19960">
    <property type="entry name" value="TEKTIN"/>
    <property type="match status" value="1"/>
</dbReference>
<dbReference type="GO" id="GO:0060271">
    <property type="term" value="P:cilium assembly"/>
    <property type="evidence" value="ECO:0007669"/>
    <property type="project" value="UniProtKB-UniRule"/>
</dbReference>
<accession>A0A7K5KZI7</accession>
<comment type="similarity">
    <text evidence="2 11">Belongs to the tektin family.</text>
</comment>
<feature type="region of interest" description="Disordered" evidence="13">
    <location>
        <begin position="15"/>
        <end position="35"/>
    </location>
</feature>
<dbReference type="PANTHER" id="PTHR19960:SF25">
    <property type="entry name" value="TEKTIN-1"/>
    <property type="match status" value="1"/>
</dbReference>
<feature type="coiled-coil region" evidence="12">
    <location>
        <begin position="347"/>
        <end position="374"/>
    </location>
</feature>
<evidence type="ECO:0000256" key="12">
    <source>
        <dbReference type="SAM" id="Coils"/>
    </source>
</evidence>
<keyword evidence="7" id="KW-0206">Cytoskeleton</keyword>
<organism evidence="14 15">
    <name type="scientific">Vireo altiloquus</name>
    <name type="common">Black-whiskered vireo</name>
    <name type="synonym">Muscicapa altiloqua</name>
    <dbReference type="NCBI Taxonomy" id="34956"/>
    <lineage>
        <taxon>Eukaryota</taxon>
        <taxon>Metazoa</taxon>
        <taxon>Chordata</taxon>
        <taxon>Craniata</taxon>
        <taxon>Vertebrata</taxon>
        <taxon>Euteleostomi</taxon>
        <taxon>Archelosauria</taxon>
        <taxon>Archosauria</taxon>
        <taxon>Dinosauria</taxon>
        <taxon>Saurischia</taxon>
        <taxon>Theropoda</taxon>
        <taxon>Coelurosauria</taxon>
        <taxon>Aves</taxon>
        <taxon>Neognathae</taxon>
        <taxon>Neoaves</taxon>
        <taxon>Telluraves</taxon>
        <taxon>Australaves</taxon>
        <taxon>Passeriformes</taxon>
        <taxon>Corvoidea</taxon>
        <taxon>Vireonidae</taxon>
        <taxon>Vireoninae</taxon>
        <taxon>Vireo</taxon>
    </lineage>
</organism>
<dbReference type="PRINTS" id="PR00511">
    <property type="entry name" value="TEKTIN"/>
</dbReference>
<keyword evidence="6 11" id="KW-0969">Cilium</keyword>
<evidence type="ECO:0000256" key="13">
    <source>
        <dbReference type="SAM" id="MobiDB-lite"/>
    </source>
</evidence>
<evidence type="ECO:0000256" key="11">
    <source>
        <dbReference type="RuleBase" id="RU367040"/>
    </source>
</evidence>
<dbReference type="GO" id="GO:0005634">
    <property type="term" value="C:nucleus"/>
    <property type="evidence" value="ECO:0007669"/>
    <property type="project" value="TreeGrafter"/>
</dbReference>
<evidence type="ECO:0000256" key="4">
    <source>
        <dbReference type="ARBA" id="ARBA00022846"/>
    </source>
</evidence>
<dbReference type="InterPro" id="IPR048256">
    <property type="entry name" value="Tektin-like"/>
</dbReference>
<dbReference type="Pfam" id="PF03148">
    <property type="entry name" value="Tektin"/>
    <property type="match status" value="1"/>
</dbReference>
<evidence type="ECO:0000313" key="14">
    <source>
        <dbReference type="EMBL" id="NWT11678.1"/>
    </source>
</evidence>
<evidence type="ECO:0000256" key="7">
    <source>
        <dbReference type="ARBA" id="ARBA00023212"/>
    </source>
</evidence>
<evidence type="ECO:0000256" key="9">
    <source>
        <dbReference type="ARBA" id="ARBA00045224"/>
    </source>
</evidence>
<dbReference type="EMBL" id="VZRF01004997">
    <property type="protein sequence ID" value="NWT11678.1"/>
    <property type="molecule type" value="Genomic_DNA"/>
</dbReference>
<evidence type="ECO:0000256" key="2">
    <source>
        <dbReference type="ARBA" id="ARBA00007209"/>
    </source>
</evidence>
<protein>
    <recommendedName>
        <fullName evidence="11">Tektin</fullName>
    </recommendedName>
</protein>
<name>A0A7K5KZI7_VIRAL</name>
<evidence type="ECO:0000256" key="5">
    <source>
        <dbReference type="ARBA" id="ARBA00023054"/>
    </source>
</evidence>
<evidence type="ECO:0000256" key="6">
    <source>
        <dbReference type="ARBA" id="ARBA00023069"/>
    </source>
</evidence>
<gene>
    <name evidence="14" type="primary">Tekt1</name>
    <name evidence="14" type="ORF">VIRALT_R13831</name>
</gene>
<dbReference type="GO" id="GO:0005930">
    <property type="term" value="C:axoneme"/>
    <property type="evidence" value="ECO:0007669"/>
    <property type="project" value="UniProtKB-SubCell"/>
</dbReference>
<keyword evidence="8 11" id="KW-0966">Cell projection</keyword>
<comment type="subcellular location">
    <subcellularLocation>
        <location evidence="11">Cytoplasm</location>
        <location evidence="11">Cytoskeleton</location>
        <location evidence="11">Cilium axoneme</location>
    </subcellularLocation>
    <subcellularLocation>
        <location evidence="1">Cytoplasm</location>
        <location evidence="1">Cytoskeleton</location>
        <location evidence="1">Flagellum axoneme</location>
    </subcellularLocation>
</comment>
<dbReference type="GO" id="GO:0015630">
    <property type="term" value="C:microtubule cytoskeleton"/>
    <property type="evidence" value="ECO:0007669"/>
    <property type="project" value="UniProtKB-UniRule"/>
</dbReference>
<evidence type="ECO:0000256" key="8">
    <source>
        <dbReference type="ARBA" id="ARBA00023273"/>
    </source>
</evidence>
<feature type="compositionally biased region" description="Polar residues" evidence="13">
    <location>
        <begin position="20"/>
        <end position="29"/>
    </location>
</feature>
<evidence type="ECO:0000313" key="15">
    <source>
        <dbReference type="Proteomes" id="UP000589495"/>
    </source>
</evidence>
<sequence length="401" mass="46564">MAGLLQDTSKFHASEWHTANRMQRASTESQKSRSECVTAESWRLVDEIEKTTQKTQSDVNKKIEQRREEIKFWKQELDNKLEQIVHETEVLLTFKKRLERALEGCKEPLVVAQKCLLYRQRRVGIDLVHDEVEQELLKETEVLQGIIALLGRTLEQTNEQIRRNRSAKYNLEMDLKDKFTALTIDDYCASLTNDTPHIIYADNAMKLEGNFVSPEDWIDFSNINVEKADKQRNNSLALKALINSILSQTANDMRKQCEMVNIAFRNRVKEVKDAKHKLETFLAMVMDEIASQERNIAALKKAIADKEGPVKVAQTRLEARNRRPNVELCYDTVHCSLMNEVQEITKNIQRQDALAQAEAELKRLSCRQLCLEEEIKVKENTLYIDEVLCMQMRESLCINNY</sequence>
<keyword evidence="5 12" id="KW-0175">Coiled coil</keyword>
<evidence type="ECO:0000256" key="1">
    <source>
        <dbReference type="ARBA" id="ARBA00004611"/>
    </source>
</evidence>
<comment type="caution">
    <text evidence="14">The sequence shown here is derived from an EMBL/GenBank/DDBJ whole genome shotgun (WGS) entry which is preliminary data.</text>
</comment>
<dbReference type="InterPro" id="IPR000435">
    <property type="entry name" value="Tektins"/>
</dbReference>
<keyword evidence="4 11" id="KW-0282">Flagellum</keyword>
<dbReference type="Proteomes" id="UP000589495">
    <property type="component" value="Unassembled WGS sequence"/>
</dbReference>
<dbReference type="AlphaFoldDB" id="A0A7K5KZI7"/>
<comment type="function">
    <text evidence="9">Microtubule inner protein (MIP) part of the dynein-decorated doublet microtubules (DMTs) in cilia and flagellar axoneme. Forms filamentous polymers in the walls of ciliary and flagellar microtubules.</text>
</comment>
<keyword evidence="3" id="KW-0963">Cytoplasm</keyword>
<feature type="non-terminal residue" evidence="14">
    <location>
        <position position="401"/>
    </location>
</feature>
<feature type="non-terminal residue" evidence="14">
    <location>
        <position position="1"/>
    </location>
</feature>
<dbReference type="GO" id="GO:0060294">
    <property type="term" value="P:cilium movement involved in cell motility"/>
    <property type="evidence" value="ECO:0007669"/>
    <property type="project" value="UniProtKB-UniRule"/>
</dbReference>